<dbReference type="GO" id="GO:0030414">
    <property type="term" value="F:peptidase inhibitor activity"/>
    <property type="evidence" value="ECO:0007669"/>
    <property type="project" value="InterPro"/>
</dbReference>
<protein>
    <recommendedName>
        <fullName evidence="1">WAP domain-containing protein</fullName>
    </recommendedName>
</protein>
<reference evidence="2" key="2">
    <citation type="submission" date="2025-09" db="UniProtKB">
        <authorList>
            <consortium name="Ensembl"/>
        </authorList>
    </citation>
    <scope>IDENTIFICATION</scope>
</reference>
<reference evidence="2" key="1">
    <citation type="submission" date="2025-08" db="UniProtKB">
        <authorList>
            <consortium name="Ensembl"/>
        </authorList>
    </citation>
    <scope>IDENTIFICATION</scope>
</reference>
<proteinExistence type="predicted"/>
<evidence type="ECO:0000313" key="2">
    <source>
        <dbReference type="Ensembl" id="ENSSGRP00000051140.1"/>
    </source>
</evidence>
<accession>A0A672NKZ1</accession>
<name>A0A672NKZ1_SINGR</name>
<dbReference type="Pfam" id="PF00095">
    <property type="entry name" value="WAP"/>
    <property type="match status" value="1"/>
</dbReference>
<dbReference type="Ensembl" id="ENSSGRT00000054631.1">
    <property type="protein sequence ID" value="ENSSGRP00000051140.1"/>
    <property type="gene ID" value="ENSSGRG00000027073.1"/>
</dbReference>
<dbReference type="InParanoid" id="A0A672NKZ1"/>
<dbReference type="AlphaFoldDB" id="A0A672NKZ1"/>
<dbReference type="InterPro" id="IPR008197">
    <property type="entry name" value="WAP_dom"/>
</dbReference>
<keyword evidence="3" id="KW-1185">Reference proteome</keyword>
<dbReference type="GO" id="GO:0005576">
    <property type="term" value="C:extracellular region"/>
    <property type="evidence" value="ECO:0007669"/>
    <property type="project" value="InterPro"/>
</dbReference>
<organism evidence="2 3">
    <name type="scientific">Sinocyclocheilus grahami</name>
    <name type="common">Dianchi golden-line fish</name>
    <name type="synonym">Barbus grahami</name>
    <dbReference type="NCBI Taxonomy" id="75366"/>
    <lineage>
        <taxon>Eukaryota</taxon>
        <taxon>Metazoa</taxon>
        <taxon>Chordata</taxon>
        <taxon>Craniata</taxon>
        <taxon>Vertebrata</taxon>
        <taxon>Euteleostomi</taxon>
        <taxon>Actinopterygii</taxon>
        <taxon>Neopterygii</taxon>
        <taxon>Teleostei</taxon>
        <taxon>Ostariophysi</taxon>
        <taxon>Cypriniformes</taxon>
        <taxon>Cyprinidae</taxon>
        <taxon>Cyprininae</taxon>
        <taxon>Sinocyclocheilus</taxon>
    </lineage>
</organism>
<dbReference type="Proteomes" id="UP000472262">
    <property type="component" value="Unassembled WGS sequence"/>
</dbReference>
<evidence type="ECO:0000313" key="3">
    <source>
        <dbReference type="Proteomes" id="UP000472262"/>
    </source>
</evidence>
<sequence>MDEGDIQNVQGWGYSRTGLRTTALEDIYGPAKLTVVPSRRGCSSDRVCSGGHKCCRFDCGGPPKPGECPPQSLTRGSCTRSFVPTERIKFYLCFVLCCKLAWHTVYMHKLKLTICVNAVKPGQCPKPKSIPRCAERCFHDGRCPATEMLPNHQWQSMQ</sequence>
<evidence type="ECO:0000259" key="1">
    <source>
        <dbReference type="Pfam" id="PF00095"/>
    </source>
</evidence>
<feature type="domain" description="WAP" evidence="1">
    <location>
        <begin position="39"/>
        <end position="60"/>
    </location>
</feature>